<proteinExistence type="inferred from homology"/>
<dbReference type="NCBIfam" id="TIGR00168">
    <property type="entry name" value="infC"/>
    <property type="match status" value="1"/>
</dbReference>
<feature type="region of interest" description="Disordered" evidence="5">
    <location>
        <begin position="50"/>
        <end position="75"/>
    </location>
</feature>
<evidence type="ECO:0000256" key="4">
    <source>
        <dbReference type="NCBIfam" id="TIGR00168"/>
    </source>
</evidence>
<reference evidence="8 9" key="1">
    <citation type="submission" date="2018-10" db="EMBL/GenBank/DDBJ databases">
        <title>Genome Sequence of Cohnella sp.</title>
        <authorList>
            <person name="Srinivasan S."/>
            <person name="Kim M.K."/>
        </authorList>
    </citation>
    <scope>NUCLEOTIDE SEQUENCE [LARGE SCALE GENOMIC DNA]</scope>
    <source>
        <strain evidence="8 9">18JY8-7</strain>
    </source>
</reference>
<dbReference type="SUPFAM" id="SSF54364">
    <property type="entry name" value="Translation initiation factor IF3, N-terminal domain"/>
    <property type="match status" value="1"/>
</dbReference>
<comment type="similarity">
    <text evidence="1">Belongs to the IF-3 family.</text>
</comment>
<evidence type="ECO:0000256" key="2">
    <source>
        <dbReference type="ARBA" id="ARBA00022540"/>
    </source>
</evidence>
<dbReference type="GO" id="GO:0043022">
    <property type="term" value="F:ribosome binding"/>
    <property type="evidence" value="ECO:0007669"/>
    <property type="project" value="TreeGrafter"/>
</dbReference>
<feature type="compositionally biased region" description="Basic and acidic residues" evidence="5">
    <location>
        <begin position="60"/>
        <end position="75"/>
    </location>
</feature>
<keyword evidence="3" id="KW-0648">Protein biosynthesis</keyword>
<dbReference type="GO" id="GO:0032790">
    <property type="term" value="P:ribosome disassembly"/>
    <property type="evidence" value="ECO:0007669"/>
    <property type="project" value="TreeGrafter"/>
</dbReference>
<keyword evidence="9" id="KW-1185">Reference proteome</keyword>
<feature type="domain" description="Translation initiation factor 3 N-terminal" evidence="7">
    <location>
        <begin position="3"/>
        <end position="70"/>
    </location>
</feature>
<dbReference type="SUPFAM" id="SSF55200">
    <property type="entry name" value="Translation initiation factor IF3, C-terminal domain"/>
    <property type="match status" value="1"/>
</dbReference>
<dbReference type="InterPro" id="IPR036788">
    <property type="entry name" value="T_IF-3_C_sf"/>
</dbReference>
<evidence type="ECO:0000256" key="5">
    <source>
        <dbReference type="SAM" id="MobiDB-lite"/>
    </source>
</evidence>
<dbReference type="InterPro" id="IPR001288">
    <property type="entry name" value="Translation_initiation_fac_3"/>
</dbReference>
<dbReference type="PANTHER" id="PTHR10938">
    <property type="entry name" value="TRANSLATION INITIATION FACTOR IF-3"/>
    <property type="match status" value="1"/>
</dbReference>
<dbReference type="Pfam" id="PF05198">
    <property type="entry name" value="IF3_N"/>
    <property type="match status" value="1"/>
</dbReference>
<keyword evidence="2 8" id="KW-0396">Initiation factor</keyword>
<dbReference type="InterPro" id="IPR036787">
    <property type="entry name" value="T_IF-3_N_sf"/>
</dbReference>
<name>A0A3G3JTM8_9BACL</name>
<evidence type="ECO:0000256" key="3">
    <source>
        <dbReference type="ARBA" id="ARBA00022917"/>
    </source>
</evidence>
<feature type="domain" description="Translation initiation factor 3 C-terminal" evidence="6">
    <location>
        <begin position="76"/>
        <end position="155"/>
    </location>
</feature>
<evidence type="ECO:0000313" key="8">
    <source>
        <dbReference type="EMBL" id="AYQ71181.1"/>
    </source>
</evidence>
<dbReference type="GO" id="GO:0005737">
    <property type="term" value="C:cytoplasm"/>
    <property type="evidence" value="ECO:0007669"/>
    <property type="project" value="UniProtKB-ARBA"/>
</dbReference>
<evidence type="ECO:0000259" key="7">
    <source>
        <dbReference type="Pfam" id="PF05198"/>
    </source>
</evidence>
<gene>
    <name evidence="8" type="primary">infC</name>
    <name evidence="8" type="ORF">EAV92_00285</name>
</gene>
<accession>A0A3G3JTM8</accession>
<evidence type="ECO:0000259" key="6">
    <source>
        <dbReference type="Pfam" id="PF00707"/>
    </source>
</evidence>
<dbReference type="InterPro" id="IPR019814">
    <property type="entry name" value="Translation_initiation_fac_3_N"/>
</dbReference>
<dbReference type="GO" id="GO:0003743">
    <property type="term" value="F:translation initiation factor activity"/>
    <property type="evidence" value="ECO:0007669"/>
    <property type="project" value="UniProtKB-UniRule"/>
</dbReference>
<protein>
    <recommendedName>
        <fullName evidence="4">Translation initiation factor IF-3</fullName>
    </recommendedName>
</protein>
<dbReference type="Gene3D" id="3.10.20.80">
    <property type="entry name" value="Translation initiation factor 3 (IF-3), N-terminal domain"/>
    <property type="match status" value="1"/>
</dbReference>
<dbReference type="InterPro" id="IPR019815">
    <property type="entry name" value="Translation_initiation_fac_3_C"/>
</dbReference>
<evidence type="ECO:0000313" key="9">
    <source>
        <dbReference type="Proteomes" id="UP000269097"/>
    </source>
</evidence>
<dbReference type="EMBL" id="CP033433">
    <property type="protein sequence ID" value="AYQ71181.1"/>
    <property type="molecule type" value="Genomic_DNA"/>
</dbReference>
<dbReference type="KEGG" id="coh:EAV92_00285"/>
<dbReference type="Gene3D" id="3.30.110.10">
    <property type="entry name" value="Translation initiation factor 3 (IF-3), C-terminal domain"/>
    <property type="match status" value="1"/>
</dbReference>
<dbReference type="PANTHER" id="PTHR10938:SF0">
    <property type="entry name" value="TRANSLATION INITIATION FACTOR IF-3, MITOCHONDRIAL"/>
    <property type="match status" value="1"/>
</dbReference>
<dbReference type="AlphaFoldDB" id="A0A3G3JTM8"/>
<dbReference type="Pfam" id="PF00707">
    <property type="entry name" value="IF3_C"/>
    <property type="match status" value="1"/>
</dbReference>
<evidence type="ECO:0000256" key="1">
    <source>
        <dbReference type="ARBA" id="ARBA00005439"/>
    </source>
</evidence>
<sequence>MILNEKIKASEVWLTGIDGEDLGIVPTREALEQARKLKADLVCTSLMSSPPPAKLVPAGKAKEEEQQARKREQPSKLKEIRLTPRIEDHDLETKRQQAERILKSGDSVLFVVKIQGKEGPLAKEVLQSLLSALSHAGRPATGIQLSGKQAAVQLNRRNLRKGRKCRNFRDFRRISRYSRPRWRRPCLSFLSNSPASA</sequence>
<organism evidence="8 9">
    <name type="scientific">Cohnella candidum</name>
    <dbReference type="NCBI Taxonomy" id="2674991"/>
    <lineage>
        <taxon>Bacteria</taxon>
        <taxon>Bacillati</taxon>
        <taxon>Bacillota</taxon>
        <taxon>Bacilli</taxon>
        <taxon>Bacillales</taxon>
        <taxon>Paenibacillaceae</taxon>
        <taxon>Cohnella</taxon>
    </lineage>
</organism>
<dbReference type="Proteomes" id="UP000269097">
    <property type="component" value="Chromosome"/>
</dbReference>